<dbReference type="EMBL" id="KQ242055">
    <property type="protein sequence ID" value="KNC81227.1"/>
    <property type="molecule type" value="Genomic_DNA"/>
</dbReference>
<sequence>EFHTELKENGVSLELLAEYFQNPANFEIDPNTDSIPADQPRAHLTPSRTKTGTVETVPLTDYTSLTERLRLMEIELSQSRESEANLRAQVAQLHRKGSSASPTSRRSSVGITKSAPMRKQIAAGTTNATRTLSRRRSLAGKSSNVVTNLPREQKQAITAIVHQYLVQSGNKETANTFADEAGDPDFDDWQLVGLPHEPPPLHLIFKQHCNAKNATNTLTAQTRSPGVLDILVKPTNSKISSRVVAGGFEVRNQTTDSDTPRKDVGGRKSRNFPGPPKSTAYKAEQESNDEGLPMRRVKSETRFMSVEQELTLDIEHLRRGYEAMKQTNGHLRARNEELQTMVDQASFAADEGSACARTASEREEKDMHMTLERMYSVNTLRQRPLAYRKAIETVSLYGSGKDRLSLEVIHIKKHNDDPVDVLGWCLPNIIPHVLVKRRDELIPALIITIQRHRKPKVRDQLTNILFNLVRKPTENQRRCWEQINHPHAERRILVADTCGKLARFVKPELRSSLVVSILTQLMEDTSDMVRQSAVKNLGLVVTYLEGKDKHKSLTKLLILAILDRNDRVVRAAEALYLPSMAQSACELDLLCTSFLPTLYTSLENAMGKMIELAPQPNVMFGGNQYKQRQARQQQTPHNLEAARETKNVLMHIEALCLLVPFLYAYLLRASPFGTLVQDETALAPTGRTGSFGFSGGKDGRGVNGQTAEGLAMAVLEDEVFNDALGAEPSWLDAMEDDDFWKDMEAVDEDRVDSDDQDQALVLTRKPSFTKHAENLLFATSTLLGSDSIQARLQLKLDEHVSRSQVHRPGDELAYVRLDIFHMYSQYASIYTLKT</sequence>
<dbReference type="PANTHER" id="PTHR32059">
    <property type="entry name" value="RAB11-BINDING PROTEIN RELCH"/>
    <property type="match status" value="1"/>
</dbReference>
<reference evidence="3 4" key="1">
    <citation type="submission" date="2011-02" db="EMBL/GenBank/DDBJ databases">
        <title>The Genome Sequence of Sphaeroforma arctica JP610.</title>
        <authorList>
            <consortium name="The Broad Institute Genome Sequencing Platform"/>
            <person name="Russ C."/>
            <person name="Cuomo C."/>
            <person name="Young S.K."/>
            <person name="Zeng Q."/>
            <person name="Gargeya S."/>
            <person name="Alvarado L."/>
            <person name="Berlin A."/>
            <person name="Chapman S.B."/>
            <person name="Chen Z."/>
            <person name="Freedman E."/>
            <person name="Gellesch M."/>
            <person name="Goldberg J."/>
            <person name="Griggs A."/>
            <person name="Gujja S."/>
            <person name="Heilman E."/>
            <person name="Heiman D."/>
            <person name="Howarth C."/>
            <person name="Mehta T."/>
            <person name="Neiman D."/>
            <person name="Pearson M."/>
            <person name="Roberts A."/>
            <person name="Saif S."/>
            <person name="Shea T."/>
            <person name="Shenoy N."/>
            <person name="Sisk P."/>
            <person name="Stolte C."/>
            <person name="Sykes S."/>
            <person name="White J."/>
            <person name="Yandava C."/>
            <person name="Burger G."/>
            <person name="Gray M.W."/>
            <person name="Holland P.W.H."/>
            <person name="King N."/>
            <person name="Lang F.B.F."/>
            <person name="Roger A.J."/>
            <person name="Ruiz-Trillo I."/>
            <person name="Haas B."/>
            <person name="Nusbaum C."/>
            <person name="Birren B."/>
        </authorList>
    </citation>
    <scope>NUCLEOTIDE SEQUENCE [LARGE SCALE GENOMIC DNA]</scope>
    <source>
        <strain evidence="3 4">JP610</strain>
    </source>
</reference>
<dbReference type="OrthoDB" id="1695393at2759"/>
<feature type="region of interest" description="Disordered" evidence="2">
    <location>
        <begin position="93"/>
        <end position="146"/>
    </location>
</feature>
<dbReference type="eggNOG" id="KOG0211">
    <property type="taxonomic scope" value="Eukaryota"/>
</dbReference>
<dbReference type="RefSeq" id="XP_014155129.1">
    <property type="nucleotide sequence ID" value="XM_014299654.1"/>
</dbReference>
<dbReference type="InterPro" id="IPR006594">
    <property type="entry name" value="LisH"/>
</dbReference>
<name>A0A0L0FWN0_9EUKA</name>
<dbReference type="GO" id="GO:0005802">
    <property type="term" value="C:trans-Golgi network"/>
    <property type="evidence" value="ECO:0007669"/>
    <property type="project" value="InterPro"/>
</dbReference>
<evidence type="ECO:0000256" key="1">
    <source>
        <dbReference type="PROSITE-ProRule" id="PRU00103"/>
    </source>
</evidence>
<evidence type="ECO:0000256" key="2">
    <source>
        <dbReference type="SAM" id="MobiDB-lite"/>
    </source>
</evidence>
<dbReference type="PROSITE" id="PS50077">
    <property type="entry name" value="HEAT_REPEAT"/>
    <property type="match status" value="1"/>
</dbReference>
<dbReference type="InterPro" id="IPR040362">
    <property type="entry name" value="RELCH"/>
</dbReference>
<protein>
    <submittedName>
        <fullName evidence="3">Uncharacterized protein</fullName>
    </submittedName>
</protein>
<dbReference type="PANTHER" id="PTHR32059:SF0">
    <property type="entry name" value="RAB11-BINDING PROTEIN RELCH"/>
    <property type="match status" value="1"/>
</dbReference>
<dbReference type="PROSITE" id="PS50896">
    <property type="entry name" value="LISH"/>
    <property type="match status" value="1"/>
</dbReference>
<dbReference type="InterPro" id="IPR016024">
    <property type="entry name" value="ARM-type_fold"/>
</dbReference>
<feature type="region of interest" description="Disordered" evidence="2">
    <location>
        <begin position="250"/>
        <end position="293"/>
    </location>
</feature>
<dbReference type="GeneID" id="25906943"/>
<dbReference type="SUPFAM" id="SSF48371">
    <property type="entry name" value="ARM repeat"/>
    <property type="match status" value="1"/>
</dbReference>
<dbReference type="AlphaFoldDB" id="A0A0L0FWN0"/>
<dbReference type="GO" id="GO:0032367">
    <property type="term" value="P:intracellular cholesterol transport"/>
    <property type="evidence" value="ECO:0007669"/>
    <property type="project" value="InterPro"/>
</dbReference>
<evidence type="ECO:0000313" key="3">
    <source>
        <dbReference type="EMBL" id="KNC81227.1"/>
    </source>
</evidence>
<feature type="non-terminal residue" evidence="3">
    <location>
        <position position="1"/>
    </location>
</feature>
<accession>A0A0L0FWN0</accession>
<proteinExistence type="predicted"/>
<dbReference type="STRING" id="667725.A0A0L0FWN0"/>
<evidence type="ECO:0000313" key="4">
    <source>
        <dbReference type="Proteomes" id="UP000054560"/>
    </source>
</evidence>
<feature type="region of interest" description="Disordered" evidence="2">
    <location>
        <begin position="27"/>
        <end position="51"/>
    </location>
</feature>
<dbReference type="Proteomes" id="UP000054560">
    <property type="component" value="Unassembled WGS sequence"/>
</dbReference>
<dbReference type="SMART" id="SM00667">
    <property type="entry name" value="LisH"/>
    <property type="match status" value="1"/>
</dbReference>
<feature type="compositionally biased region" description="Low complexity" evidence="2">
    <location>
        <begin position="98"/>
        <end position="108"/>
    </location>
</feature>
<feature type="repeat" description="HEAT" evidence="1">
    <location>
        <begin position="514"/>
        <end position="552"/>
    </location>
</feature>
<keyword evidence="4" id="KW-1185">Reference proteome</keyword>
<dbReference type="InterPro" id="IPR021133">
    <property type="entry name" value="HEAT_type_2"/>
</dbReference>
<dbReference type="GO" id="GO:0055037">
    <property type="term" value="C:recycling endosome"/>
    <property type="evidence" value="ECO:0007669"/>
    <property type="project" value="TreeGrafter"/>
</dbReference>
<organism evidence="3 4">
    <name type="scientific">Sphaeroforma arctica JP610</name>
    <dbReference type="NCBI Taxonomy" id="667725"/>
    <lineage>
        <taxon>Eukaryota</taxon>
        <taxon>Ichthyosporea</taxon>
        <taxon>Ichthyophonida</taxon>
        <taxon>Sphaeroforma</taxon>
    </lineage>
</organism>
<gene>
    <name evidence="3" type="ORF">SARC_06439</name>
</gene>
<dbReference type="InterPro" id="IPR011989">
    <property type="entry name" value="ARM-like"/>
</dbReference>
<dbReference type="Gene3D" id="1.25.10.10">
    <property type="entry name" value="Leucine-rich Repeat Variant"/>
    <property type="match status" value="1"/>
</dbReference>